<name>A0A2G2X972_CAPBA</name>
<reference evidence="2" key="2">
    <citation type="journal article" date="2017" name="J. Anim. Genet.">
        <title>Multiple reference genome sequences of hot pepper reveal the massive evolution of plant disease resistance genes by retroduplication.</title>
        <authorList>
            <person name="Kim S."/>
            <person name="Park J."/>
            <person name="Yeom S.-I."/>
            <person name="Kim Y.-M."/>
            <person name="Seo E."/>
            <person name="Kim K.-T."/>
            <person name="Kim M.-S."/>
            <person name="Lee J.M."/>
            <person name="Cheong K."/>
            <person name="Shin H.-S."/>
            <person name="Kim S.-B."/>
            <person name="Han K."/>
            <person name="Lee J."/>
            <person name="Park M."/>
            <person name="Lee H.-A."/>
            <person name="Lee H.-Y."/>
            <person name="Lee Y."/>
            <person name="Oh S."/>
            <person name="Lee J.H."/>
            <person name="Choi E."/>
            <person name="Choi E."/>
            <person name="Lee S.E."/>
            <person name="Jeon J."/>
            <person name="Kim H."/>
            <person name="Choi G."/>
            <person name="Song H."/>
            <person name="Lee J."/>
            <person name="Lee S.-C."/>
            <person name="Kwon J.-K."/>
            <person name="Lee H.-Y."/>
            <person name="Koo N."/>
            <person name="Hong Y."/>
            <person name="Kim R.W."/>
            <person name="Kang W.-H."/>
            <person name="Huh J.H."/>
            <person name="Kang B.-C."/>
            <person name="Yang T.-J."/>
            <person name="Lee Y.-H."/>
            <person name="Bennetzen J.L."/>
            <person name="Choi D."/>
        </authorList>
    </citation>
    <scope>NUCLEOTIDE SEQUENCE [LARGE SCALE GENOMIC DNA]</scope>
    <source>
        <strain evidence="2">cv. PBC81</strain>
    </source>
</reference>
<dbReference type="AlphaFoldDB" id="A0A2G2X972"/>
<sequence>MERARHESGKSNLLANVIGLSTTKELWEKLEELYQTKSISNKLYLKEQFHKLQMAEGTTISDHLSVLNGIVSELESIGVKIDDEDKALRLIWSLPSSYKHMQPMLMYEKETVISSEVTSKLISEKKRLKNGDKKSLKDSALVVKEKWKQSSKKKVICWNSKQLGHVKNNCPNNGASSARSSKENAANVVSLEQWDDISLIYVGILVDIREMIFSVVLRRQKVGFMFPANNVDSTMDAITSFRSRSFRRLSMLAFFTRGILERLETIVVGVLGVELSETVLRMEESIPQVILLLEAVVKRCINYTGGSEVDELIPTCTFISINANSYMSCYISNMFFNTKRPAQGSYHIGFRETI</sequence>
<dbReference type="PANTHER" id="PTHR47481">
    <property type="match status" value="1"/>
</dbReference>
<evidence type="ECO:0000313" key="1">
    <source>
        <dbReference type="EMBL" id="PHT54045.1"/>
    </source>
</evidence>
<dbReference type="EMBL" id="MLFT02000003">
    <property type="protein sequence ID" value="PHT54045.1"/>
    <property type="molecule type" value="Genomic_DNA"/>
</dbReference>
<keyword evidence="2" id="KW-1185">Reference proteome</keyword>
<dbReference type="PANTHER" id="PTHR47481:SF22">
    <property type="entry name" value="RETROTRANSPOSON GAG DOMAIN-CONTAINING PROTEIN"/>
    <property type="match status" value="1"/>
</dbReference>
<dbReference type="OrthoDB" id="1306283at2759"/>
<accession>A0A2G2X972</accession>
<evidence type="ECO:0000313" key="2">
    <source>
        <dbReference type="Proteomes" id="UP000224567"/>
    </source>
</evidence>
<organism evidence="1 2">
    <name type="scientific">Capsicum baccatum</name>
    <name type="common">Peruvian pepper</name>
    <dbReference type="NCBI Taxonomy" id="33114"/>
    <lineage>
        <taxon>Eukaryota</taxon>
        <taxon>Viridiplantae</taxon>
        <taxon>Streptophyta</taxon>
        <taxon>Embryophyta</taxon>
        <taxon>Tracheophyta</taxon>
        <taxon>Spermatophyta</taxon>
        <taxon>Magnoliopsida</taxon>
        <taxon>eudicotyledons</taxon>
        <taxon>Gunneridae</taxon>
        <taxon>Pentapetalae</taxon>
        <taxon>asterids</taxon>
        <taxon>lamiids</taxon>
        <taxon>Solanales</taxon>
        <taxon>Solanaceae</taxon>
        <taxon>Solanoideae</taxon>
        <taxon>Capsiceae</taxon>
        <taxon>Capsicum</taxon>
    </lineage>
</organism>
<gene>
    <name evidence="1" type="ORF">CQW23_08507</name>
</gene>
<proteinExistence type="predicted"/>
<comment type="caution">
    <text evidence="1">The sequence shown here is derived from an EMBL/GenBank/DDBJ whole genome shotgun (WGS) entry which is preliminary data.</text>
</comment>
<dbReference type="Pfam" id="PF14223">
    <property type="entry name" value="Retrotran_gag_2"/>
    <property type="match status" value="1"/>
</dbReference>
<protein>
    <submittedName>
        <fullName evidence="1">Uncharacterized protein</fullName>
    </submittedName>
</protein>
<dbReference type="STRING" id="33114.A0A2G2X972"/>
<dbReference type="Proteomes" id="UP000224567">
    <property type="component" value="Unassembled WGS sequence"/>
</dbReference>
<reference evidence="1 2" key="1">
    <citation type="journal article" date="2017" name="Genome Biol.">
        <title>New reference genome sequences of hot pepper reveal the massive evolution of plant disease-resistance genes by retroduplication.</title>
        <authorList>
            <person name="Kim S."/>
            <person name="Park J."/>
            <person name="Yeom S.I."/>
            <person name="Kim Y.M."/>
            <person name="Seo E."/>
            <person name="Kim K.T."/>
            <person name="Kim M.S."/>
            <person name="Lee J.M."/>
            <person name="Cheong K."/>
            <person name="Shin H.S."/>
            <person name="Kim S.B."/>
            <person name="Han K."/>
            <person name="Lee J."/>
            <person name="Park M."/>
            <person name="Lee H.A."/>
            <person name="Lee H.Y."/>
            <person name="Lee Y."/>
            <person name="Oh S."/>
            <person name="Lee J.H."/>
            <person name="Choi E."/>
            <person name="Choi E."/>
            <person name="Lee S.E."/>
            <person name="Jeon J."/>
            <person name="Kim H."/>
            <person name="Choi G."/>
            <person name="Song H."/>
            <person name="Lee J."/>
            <person name="Lee S.C."/>
            <person name="Kwon J.K."/>
            <person name="Lee H.Y."/>
            <person name="Koo N."/>
            <person name="Hong Y."/>
            <person name="Kim R.W."/>
            <person name="Kang W.H."/>
            <person name="Huh J.H."/>
            <person name="Kang B.C."/>
            <person name="Yang T.J."/>
            <person name="Lee Y.H."/>
            <person name="Bennetzen J.L."/>
            <person name="Choi D."/>
        </authorList>
    </citation>
    <scope>NUCLEOTIDE SEQUENCE [LARGE SCALE GENOMIC DNA]</scope>
    <source>
        <strain evidence="2">cv. PBC81</strain>
    </source>
</reference>